<organism evidence="3 4">
    <name type="scientific">Emydomyces testavorans</name>
    <dbReference type="NCBI Taxonomy" id="2070801"/>
    <lineage>
        <taxon>Eukaryota</taxon>
        <taxon>Fungi</taxon>
        <taxon>Dikarya</taxon>
        <taxon>Ascomycota</taxon>
        <taxon>Pezizomycotina</taxon>
        <taxon>Eurotiomycetes</taxon>
        <taxon>Eurotiomycetidae</taxon>
        <taxon>Onygenales</taxon>
        <taxon>Nannizziopsiaceae</taxon>
        <taxon>Emydomyces</taxon>
    </lineage>
</organism>
<dbReference type="GO" id="GO:0043813">
    <property type="term" value="F:phosphatidylinositol-3,5-bisphosphate 5-phosphatase activity"/>
    <property type="evidence" value="ECO:0007669"/>
    <property type="project" value="TreeGrafter"/>
</dbReference>
<dbReference type="GO" id="GO:0046856">
    <property type="term" value="P:phosphatidylinositol dephosphorylation"/>
    <property type="evidence" value="ECO:0007669"/>
    <property type="project" value="InterPro"/>
</dbReference>
<feature type="domain" description="Inositol polyphosphate-related phosphatase" evidence="2">
    <location>
        <begin position="3"/>
        <end position="72"/>
    </location>
</feature>
<name>A0AAF0DM12_9EURO</name>
<protein>
    <submittedName>
        <fullName evidence="3">Inositol-1,4,5-trisphosphate 5-phosphatase 1</fullName>
        <ecNumber evidence="3">3.1.3.36</ecNumber>
    </submittedName>
</protein>
<dbReference type="Gene3D" id="3.60.10.10">
    <property type="entry name" value="Endonuclease/exonuclease/phosphatase"/>
    <property type="match status" value="1"/>
</dbReference>
<accession>A0AAF0DM12</accession>
<proteinExistence type="predicted"/>
<gene>
    <name evidence="3" type="primary">syj1_1</name>
    <name evidence="3" type="ORF">PRK78_005597</name>
</gene>
<keyword evidence="3" id="KW-0378">Hydrolase</keyword>
<dbReference type="InterPro" id="IPR000300">
    <property type="entry name" value="IPPc"/>
</dbReference>
<dbReference type="EC" id="3.1.3.36" evidence="3"/>
<evidence type="ECO:0000313" key="3">
    <source>
        <dbReference type="EMBL" id="WEW60112.1"/>
    </source>
</evidence>
<dbReference type="InterPro" id="IPR036691">
    <property type="entry name" value="Endo/exonu/phosph_ase_sf"/>
</dbReference>
<dbReference type="PANTHER" id="PTHR11200">
    <property type="entry name" value="INOSITOL 5-PHOSPHATASE"/>
    <property type="match status" value="1"/>
</dbReference>
<reference evidence="3" key="1">
    <citation type="submission" date="2023-03" db="EMBL/GenBank/DDBJ databases">
        <title>Emydomyces testavorans Genome Sequence.</title>
        <authorList>
            <person name="Hoyer L."/>
        </authorList>
    </citation>
    <scope>NUCLEOTIDE SEQUENCE</scope>
    <source>
        <strain evidence="3">16-2883</strain>
    </source>
</reference>
<evidence type="ECO:0000256" key="1">
    <source>
        <dbReference type="SAM" id="MobiDB-lite"/>
    </source>
</evidence>
<dbReference type="SUPFAM" id="SSF56219">
    <property type="entry name" value="DNase I-like"/>
    <property type="match status" value="1"/>
</dbReference>
<feature type="region of interest" description="Disordered" evidence="1">
    <location>
        <begin position="169"/>
        <end position="190"/>
    </location>
</feature>
<evidence type="ECO:0000313" key="4">
    <source>
        <dbReference type="Proteomes" id="UP001219355"/>
    </source>
</evidence>
<dbReference type="GO" id="GO:0016020">
    <property type="term" value="C:membrane"/>
    <property type="evidence" value="ECO:0007669"/>
    <property type="project" value="TreeGrafter"/>
</dbReference>
<dbReference type="EMBL" id="CP120629">
    <property type="protein sequence ID" value="WEW60112.1"/>
    <property type="molecule type" value="Genomic_DNA"/>
</dbReference>
<dbReference type="GO" id="GO:0004439">
    <property type="term" value="F:phosphatidylinositol-4,5-bisphosphate 5-phosphatase activity"/>
    <property type="evidence" value="ECO:0007669"/>
    <property type="project" value="UniProtKB-EC"/>
</dbReference>
<evidence type="ECO:0000259" key="2">
    <source>
        <dbReference type="Pfam" id="PF22669"/>
    </source>
</evidence>
<dbReference type="InterPro" id="IPR046985">
    <property type="entry name" value="IP5"/>
</dbReference>
<keyword evidence="4" id="KW-1185">Reference proteome</keyword>
<dbReference type="AlphaFoldDB" id="A0AAF0DM12"/>
<feature type="region of interest" description="Disordered" evidence="1">
    <location>
        <begin position="104"/>
        <end position="137"/>
    </location>
</feature>
<dbReference type="Proteomes" id="UP001219355">
    <property type="component" value="Chromosome 3"/>
</dbReference>
<feature type="region of interest" description="Disordered" evidence="1">
    <location>
        <begin position="202"/>
        <end position="357"/>
    </location>
</feature>
<dbReference type="Pfam" id="PF22669">
    <property type="entry name" value="Exo_endo_phos2"/>
    <property type="match status" value="1"/>
</dbReference>
<dbReference type="PANTHER" id="PTHR11200:SF257">
    <property type="entry name" value="PHOSPHOINOSITIDE 5-PHOSPHATASE"/>
    <property type="match status" value="1"/>
</dbReference>
<sequence length="357" mass="39422">MVAGLTFQYYSEGPITFPPTYRYDNGTDVYDTSEKRRIPAWCDRILWKGENLRQLEYNTAPLKFSDHRPVYAVFKCTIRTVDEELKARLSRELYEKYKTAIEATNSNSRSEHTEEGGSVHGGSIASGLPPASSDRRLPVRSSVSLTVGPVTSFGTNSNPFSAVAERDWPHKTHHDGNSKPPHRAKSESPFQKHLAYRDDIESSGNDSLLDVETPAESETISLPQLIETSEKPKKMAPPVPRKPTALSSSQGPRPPAGIRPQHITTATKSPGRPEKVEVGTNHSFPQVKKGMAETLQYQNRSVLPSIKPIPSNRKPDREGQSGQQLSAAAGRGPSSIELLDSEVDTGMSQWKPLQPGR</sequence>
<dbReference type="GO" id="GO:0005737">
    <property type="term" value="C:cytoplasm"/>
    <property type="evidence" value="ECO:0007669"/>
    <property type="project" value="TreeGrafter"/>
</dbReference>